<dbReference type="InParanoid" id="A0A1Y2DW67"/>
<gene>
    <name evidence="2" type="ORF">BCR38DRAFT_230330</name>
</gene>
<keyword evidence="3" id="KW-1185">Reference proteome</keyword>
<dbReference type="Proteomes" id="UP000193689">
    <property type="component" value="Unassembled WGS sequence"/>
</dbReference>
<protein>
    <recommendedName>
        <fullName evidence="4">CENP-V/GFA domain-containing protein</fullName>
    </recommendedName>
</protein>
<evidence type="ECO:0000313" key="2">
    <source>
        <dbReference type="EMBL" id="ORY63542.1"/>
    </source>
</evidence>
<feature type="region of interest" description="Disordered" evidence="1">
    <location>
        <begin position="206"/>
        <end position="243"/>
    </location>
</feature>
<dbReference type="STRING" id="1141098.A0A1Y2DW67"/>
<dbReference type="OrthoDB" id="3907216at2759"/>
<evidence type="ECO:0000256" key="1">
    <source>
        <dbReference type="SAM" id="MobiDB-lite"/>
    </source>
</evidence>
<comment type="caution">
    <text evidence="2">The sequence shown here is derived from an EMBL/GenBank/DDBJ whole genome shotgun (WGS) entry which is preliminary data.</text>
</comment>
<name>A0A1Y2DW67_9PEZI</name>
<accession>A0A1Y2DW67</accession>
<proteinExistence type="predicted"/>
<dbReference type="RefSeq" id="XP_040715199.1">
    <property type="nucleotide sequence ID" value="XM_040854311.1"/>
</dbReference>
<dbReference type="InterPro" id="IPR011057">
    <property type="entry name" value="Mss4-like_sf"/>
</dbReference>
<dbReference type="SUPFAM" id="SSF51316">
    <property type="entry name" value="Mss4-like"/>
    <property type="match status" value="1"/>
</dbReference>
<evidence type="ECO:0000313" key="3">
    <source>
        <dbReference type="Proteomes" id="UP000193689"/>
    </source>
</evidence>
<feature type="compositionally biased region" description="Acidic residues" evidence="1">
    <location>
        <begin position="209"/>
        <end position="219"/>
    </location>
</feature>
<dbReference type="GeneID" id="63770523"/>
<evidence type="ECO:0008006" key="4">
    <source>
        <dbReference type="Google" id="ProtNLM"/>
    </source>
</evidence>
<organism evidence="2 3">
    <name type="scientific">Pseudomassariella vexata</name>
    <dbReference type="NCBI Taxonomy" id="1141098"/>
    <lineage>
        <taxon>Eukaryota</taxon>
        <taxon>Fungi</taxon>
        <taxon>Dikarya</taxon>
        <taxon>Ascomycota</taxon>
        <taxon>Pezizomycotina</taxon>
        <taxon>Sordariomycetes</taxon>
        <taxon>Xylariomycetidae</taxon>
        <taxon>Amphisphaeriales</taxon>
        <taxon>Pseudomassariaceae</taxon>
        <taxon>Pseudomassariella</taxon>
    </lineage>
</organism>
<reference evidence="2 3" key="1">
    <citation type="submission" date="2016-07" db="EMBL/GenBank/DDBJ databases">
        <title>Pervasive Adenine N6-methylation of Active Genes in Fungi.</title>
        <authorList>
            <consortium name="DOE Joint Genome Institute"/>
            <person name="Mondo S.J."/>
            <person name="Dannebaum R.O."/>
            <person name="Kuo R.C."/>
            <person name="Labutti K."/>
            <person name="Haridas S."/>
            <person name="Kuo A."/>
            <person name="Salamov A."/>
            <person name="Ahrendt S.R."/>
            <person name="Lipzen A."/>
            <person name="Sullivan W."/>
            <person name="Andreopoulos W.B."/>
            <person name="Clum A."/>
            <person name="Lindquist E."/>
            <person name="Daum C."/>
            <person name="Ramamoorthy G.K."/>
            <person name="Gryganskyi A."/>
            <person name="Culley D."/>
            <person name="Magnuson J.K."/>
            <person name="James T.Y."/>
            <person name="O'Malley M.A."/>
            <person name="Stajich J.E."/>
            <person name="Spatafora J.W."/>
            <person name="Visel A."/>
            <person name="Grigoriev I.V."/>
        </authorList>
    </citation>
    <scope>NUCLEOTIDE SEQUENCE [LARGE SCALE GENOMIC DNA]</scope>
    <source>
        <strain evidence="2 3">CBS 129021</strain>
    </source>
</reference>
<dbReference type="EMBL" id="MCFJ01000008">
    <property type="protein sequence ID" value="ORY63542.1"/>
    <property type="molecule type" value="Genomic_DNA"/>
</dbReference>
<feature type="compositionally biased region" description="Polar residues" evidence="1">
    <location>
        <begin position="233"/>
        <end position="243"/>
    </location>
</feature>
<dbReference type="AlphaFoldDB" id="A0A1Y2DW67"/>
<sequence length="243" mass="27014">MSCNRALRGSCHCGRNQYLVRLPSNATHDAQILFDTDSGHRISTAAPLSAFLRVPLEWYHSQTFAFFPDETRSTIRRTFSHPSEQQVQRYFCGFCSTPLATWSEQPRSEADYIRVTLGSLLTQDLRDLEDIGLIPDDSDADEMDIVPTPAPAAAATSETQLIGREFQSIPWFEAMIQGSRLGNMRTSKGTQQSQDGRVRVEWEITEWRADEDDAEEAEASESSATGKRKRGESGSSAVGATSL</sequence>
<dbReference type="Gene3D" id="2.170.150.70">
    <property type="match status" value="1"/>
</dbReference>